<accession>A0A022Q637</accession>
<feature type="non-terminal residue" evidence="1">
    <location>
        <position position="1"/>
    </location>
</feature>
<sequence length="89" mass="10290">GEEEEIDLESIEPNLQLFNPKGVIDYLRCNNSVESRLLQPFRPEEEEDEVVVVEEGEEKIFDEEFSERSSQLDALLKLCEEVDVESNSN</sequence>
<reference evidence="1 2" key="1">
    <citation type="journal article" date="2013" name="Proc. Natl. Acad. Sci. U.S.A.">
        <title>Fine-scale variation in meiotic recombination in Mimulus inferred from population shotgun sequencing.</title>
        <authorList>
            <person name="Hellsten U."/>
            <person name="Wright K.M."/>
            <person name="Jenkins J."/>
            <person name="Shu S."/>
            <person name="Yuan Y."/>
            <person name="Wessler S.R."/>
            <person name="Schmutz J."/>
            <person name="Willis J.H."/>
            <person name="Rokhsar D.S."/>
        </authorList>
    </citation>
    <scope>NUCLEOTIDE SEQUENCE [LARGE SCALE GENOMIC DNA]</scope>
    <source>
        <strain evidence="2">cv. DUN x IM62</strain>
    </source>
</reference>
<gene>
    <name evidence="1" type="ORF">MIMGU_mgv1a0253332mg</name>
</gene>
<dbReference type="AlphaFoldDB" id="A0A022Q637"/>
<evidence type="ECO:0000313" key="2">
    <source>
        <dbReference type="Proteomes" id="UP000030748"/>
    </source>
</evidence>
<proteinExistence type="predicted"/>
<protein>
    <submittedName>
        <fullName evidence="1">Uncharacterized protein</fullName>
    </submittedName>
</protein>
<feature type="non-terminal residue" evidence="1">
    <location>
        <position position="89"/>
    </location>
</feature>
<keyword evidence="2" id="KW-1185">Reference proteome</keyword>
<evidence type="ECO:0000313" key="1">
    <source>
        <dbReference type="EMBL" id="EYU21965.1"/>
    </source>
</evidence>
<dbReference type="Proteomes" id="UP000030748">
    <property type="component" value="Unassembled WGS sequence"/>
</dbReference>
<name>A0A022Q637_ERYGU</name>
<dbReference type="EMBL" id="KI632217">
    <property type="protein sequence ID" value="EYU21965.1"/>
    <property type="molecule type" value="Genomic_DNA"/>
</dbReference>
<organism evidence="1 2">
    <name type="scientific">Erythranthe guttata</name>
    <name type="common">Yellow monkey flower</name>
    <name type="synonym">Mimulus guttatus</name>
    <dbReference type="NCBI Taxonomy" id="4155"/>
    <lineage>
        <taxon>Eukaryota</taxon>
        <taxon>Viridiplantae</taxon>
        <taxon>Streptophyta</taxon>
        <taxon>Embryophyta</taxon>
        <taxon>Tracheophyta</taxon>
        <taxon>Spermatophyta</taxon>
        <taxon>Magnoliopsida</taxon>
        <taxon>eudicotyledons</taxon>
        <taxon>Gunneridae</taxon>
        <taxon>Pentapetalae</taxon>
        <taxon>asterids</taxon>
        <taxon>lamiids</taxon>
        <taxon>Lamiales</taxon>
        <taxon>Phrymaceae</taxon>
        <taxon>Erythranthe</taxon>
    </lineage>
</organism>